<reference evidence="2" key="1">
    <citation type="submission" date="2025-08" db="UniProtKB">
        <authorList>
            <consortium name="Ensembl"/>
        </authorList>
    </citation>
    <scope>IDENTIFICATION</scope>
</reference>
<reference evidence="2" key="2">
    <citation type="submission" date="2025-09" db="UniProtKB">
        <authorList>
            <consortium name="Ensembl"/>
        </authorList>
    </citation>
    <scope>IDENTIFICATION</scope>
</reference>
<feature type="region of interest" description="Disordered" evidence="1">
    <location>
        <begin position="1"/>
        <end position="85"/>
    </location>
</feature>
<dbReference type="AlphaFoldDB" id="A0A8C3ITN0"/>
<organism evidence="2 3">
    <name type="scientific">Chrysemys picta bellii</name>
    <name type="common">Western painted turtle</name>
    <name type="synonym">Emys bellii</name>
    <dbReference type="NCBI Taxonomy" id="8478"/>
    <lineage>
        <taxon>Eukaryota</taxon>
        <taxon>Metazoa</taxon>
        <taxon>Chordata</taxon>
        <taxon>Craniata</taxon>
        <taxon>Vertebrata</taxon>
        <taxon>Euteleostomi</taxon>
        <taxon>Archelosauria</taxon>
        <taxon>Testudinata</taxon>
        <taxon>Testudines</taxon>
        <taxon>Cryptodira</taxon>
        <taxon>Durocryptodira</taxon>
        <taxon>Testudinoidea</taxon>
        <taxon>Emydidae</taxon>
        <taxon>Chrysemys</taxon>
    </lineage>
</organism>
<feature type="compositionally biased region" description="Low complexity" evidence="1">
    <location>
        <begin position="9"/>
        <end position="21"/>
    </location>
</feature>
<dbReference type="GeneTree" id="ENSGT00800000124396"/>
<evidence type="ECO:0000313" key="3">
    <source>
        <dbReference type="Proteomes" id="UP000694380"/>
    </source>
</evidence>
<dbReference type="Gene3D" id="3.30.70.1820">
    <property type="entry name" value="L1 transposable element, RRM domain"/>
    <property type="match status" value="1"/>
</dbReference>
<dbReference type="PANTHER" id="PTHR11505">
    <property type="entry name" value="L1 TRANSPOSABLE ELEMENT-RELATED"/>
    <property type="match status" value="1"/>
</dbReference>
<dbReference type="OMA" id="RECNIRI"/>
<name>A0A8C3ITN0_CHRPI</name>
<feature type="compositionally biased region" description="Polar residues" evidence="1">
    <location>
        <begin position="59"/>
        <end position="68"/>
    </location>
</feature>
<proteinExistence type="predicted"/>
<dbReference type="InterPro" id="IPR004244">
    <property type="entry name" value="Transposase_22"/>
</dbReference>
<accession>A0A8C3ITN0</accession>
<evidence type="ECO:0000313" key="2">
    <source>
        <dbReference type="Ensembl" id="ENSCPBP00000038622.1"/>
    </source>
</evidence>
<sequence>RLETRRAVLTPRPSPTIIIRPLSPPTKLEMEPKSPDPQFSINKPNKLKILPKDFDQTKESTSWASMPQSPHGDPEHPIPRGSRNSGDASLRALLLEIEKKADKNLEIVTAFDGKIVALNTRMDVLEGRVTSLAQSAAQTDSSVEKQKVKTQQCTQSQARARTLRILGLPEKEEGRDLIAFLEKWLPTVLRLDAPGDPIVVERAYRETNRRQKPGADACRTVIAHLADLRSRERILEQARRLKNIMYRRKQILIFPDLSPIPQGKRRTWKWQSCSLQCTGLSHEQDLTNELRPFHNLKKMTQRLFMPG</sequence>
<protein>
    <submittedName>
        <fullName evidence="2">Uncharacterized protein</fullName>
    </submittedName>
</protein>
<dbReference type="Ensembl" id="ENSCPBT00000045279.1">
    <property type="protein sequence ID" value="ENSCPBP00000038622.1"/>
    <property type="gene ID" value="ENSCPBG00000026687.1"/>
</dbReference>
<keyword evidence="3" id="KW-1185">Reference proteome</keyword>
<dbReference type="Proteomes" id="UP000694380">
    <property type="component" value="Unplaced"/>
</dbReference>
<evidence type="ECO:0000256" key="1">
    <source>
        <dbReference type="SAM" id="MobiDB-lite"/>
    </source>
</evidence>